<dbReference type="GO" id="GO:0043190">
    <property type="term" value="C:ATP-binding cassette (ABC) transporter complex"/>
    <property type="evidence" value="ECO:0007669"/>
    <property type="project" value="InterPro"/>
</dbReference>
<dbReference type="InterPro" id="IPR012809">
    <property type="entry name" value="ECF_CbiQ"/>
</dbReference>
<evidence type="ECO:0000256" key="7">
    <source>
        <dbReference type="SAM" id="Phobius"/>
    </source>
</evidence>
<proteinExistence type="inferred from homology"/>
<dbReference type="InterPro" id="IPR003339">
    <property type="entry name" value="ABC/ECF_trnsptr_transmembrane"/>
</dbReference>
<sequence length="265" mass="29261">MIEALLAATSTPTQSVNIAPRLRVLLALIMACAVVLNGQWIPLFGYGLLALHLWQRSAVGCVVGLKRLAAVDGFIVLTVILLPFTEPGEVAFSFGGVAVTHEGIALAAMILVKANIIVIALMAQCAGLNAVALSHALAELKMPHKLVLMMQMSIRYISVMQQEFTRLRCAMKARGFRPDNSLHTWRSYGYLFGMMLVRAMERADRIWLAMKCRGFNGRFPMTQTVPLSAHDKRYIGGYFIIVALVFNLNVIANWLVSTVAVQEWL</sequence>
<dbReference type="Proteomes" id="UP000287563">
    <property type="component" value="Unassembled WGS sequence"/>
</dbReference>
<evidence type="ECO:0000256" key="6">
    <source>
        <dbReference type="ARBA" id="ARBA00023136"/>
    </source>
</evidence>
<evidence type="ECO:0000256" key="5">
    <source>
        <dbReference type="ARBA" id="ARBA00022989"/>
    </source>
</evidence>
<organism evidence="8 9">
    <name type="scientific">Photobacterium chitinilyticum</name>
    <dbReference type="NCBI Taxonomy" id="2485123"/>
    <lineage>
        <taxon>Bacteria</taxon>
        <taxon>Pseudomonadati</taxon>
        <taxon>Pseudomonadota</taxon>
        <taxon>Gammaproteobacteria</taxon>
        <taxon>Vibrionales</taxon>
        <taxon>Vibrionaceae</taxon>
        <taxon>Photobacterium</taxon>
    </lineage>
</organism>
<comment type="caution">
    <text evidence="8">The sequence shown here is derived from an EMBL/GenBank/DDBJ whole genome shotgun (WGS) entry which is preliminary data.</text>
</comment>
<dbReference type="Pfam" id="PF02361">
    <property type="entry name" value="CbiQ"/>
    <property type="match status" value="1"/>
</dbReference>
<gene>
    <name evidence="8" type="primary">cbiQ</name>
    <name evidence="8" type="ORF">EDI28_13665</name>
</gene>
<dbReference type="OrthoDB" id="4533at2"/>
<keyword evidence="9" id="KW-1185">Reference proteome</keyword>
<keyword evidence="4 7" id="KW-0812">Transmembrane</keyword>
<evidence type="ECO:0000256" key="4">
    <source>
        <dbReference type="ARBA" id="ARBA00022692"/>
    </source>
</evidence>
<protein>
    <submittedName>
        <fullName evidence="8">Cobalt ECF transporter T component CbiQ</fullName>
    </submittedName>
</protein>
<dbReference type="EMBL" id="RJLM01000005">
    <property type="protein sequence ID" value="RWX54792.1"/>
    <property type="molecule type" value="Genomic_DNA"/>
</dbReference>
<dbReference type="AlphaFoldDB" id="A0A3S4TKS3"/>
<dbReference type="NCBIfam" id="TIGR02454">
    <property type="entry name" value="ECF_T_CbiQ"/>
    <property type="match status" value="1"/>
</dbReference>
<keyword evidence="3" id="KW-1003">Cell membrane</keyword>
<name>A0A3S4TKS3_9GAMM</name>
<accession>A0A3S4TKS3</accession>
<feature type="transmembrane region" description="Helical" evidence="7">
    <location>
        <begin position="104"/>
        <end position="132"/>
    </location>
</feature>
<feature type="transmembrane region" description="Helical" evidence="7">
    <location>
        <begin position="235"/>
        <end position="256"/>
    </location>
</feature>
<dbReference type="PANTHER" id="PTHR34857">
    <property type="entry name" value="SLL0384 PROTEIN"/>
    <property type="match status" value="1"/>
</dbReference>
<evidence type="ECO:0000313" key="9">
    <source>
        <dbReference type="Proteomes" id="UP000287563"/>
    </source>
</evidence>
<evidence type="ECO:0000256" key="2">
    <source>
        <dbReference type="ARBA" id="ARBA00008564"/>
    </source>
</evidence>
<feature type="transmembrane region" description="Helical" evidence="7">
    <location>
        <begin position="65"/>
        <end position="84"/>
    </location>
</feature>
<dbReference type="InterPro" id="IPR051611">
    <property type="entry name" value="ECF_transporter_component"/>
</dbReference>
<keyword evidence="5 7" id="KW-1133">Transmembrane helix</keyword>
<keyword evidence="6 7" id="KW-0472">Membrane</keyword>
<feature type="transmembrane region" description="Helical" evidence="7">
    <location>
        <begin position="25"/>
        <end position="53"/>
    </location>
</feature>
<evidence type="ECO:0000256" key="3">
    <source>
        <dbReference type="ARBA" id="ARBA00022475"/>
    </source>
</evidence>
<reference evidence="8 9" key="1">
    <citation type="submission" date="2018-11" db="EMBL/GenBank/DDBJ databases">
        <title>Photobacterium sp. BEI247 sp. nov., a marine bacterium isolated from Yongle Blue Hole in the South China Sea.</title>
        <authorList>
            <person name="Wang X."/>
        </authorList>
    </citation>
    <scope>NUCLEOTIDE SEQUENCE [LARGE SCALE GENOMIC DNA]</scope>
    <source>
        <strain evidence="9">BEI247</strain>
    </source>
</reference>
<dbReference type="PANTHER" id="PTHR34857:SF2">
    <property type="entry name" value="SLL0384 PROTEIN"/>
    <property type="match status" value="1"/>
</dbReference>
<evidence type="ECO:0000256" key="1">
    <source>
        <dbReference type="ARBA" id="ARBA00004651"/>
    </source>
</evidence>
<dbReference type="GO" id="GO:0006824">
    <property type="term" value="P:cobalt ion transport"/>
    <property type="evidence" value="ECO:0007669"/>
    <property type="project" value="InterPro"/>
</dbReference>
<dbReference type="CDD" id="cd16914">
    <property type="entry name" value="EcfT"/>
    <property type="match status" value="1"/>
</dbReference>
<dbReference type="RefSeq" id="WP_128784418.1">
    <property type="nucleotide sequence ID" value="NZ_JAKJSG010000027.1"/>
</dbReference>
<comment type="similarity">
    <text evidence="2">Belongs to the CbiQ family.</text>
</comment>
<comment type="subcellular location">
    <subcellularLocation>
        <location evidence="1">Cell membrane</location>
        <topology evidence="1">Multi-pass membrane protein</topology>
    </subcellularLocation>
</comment>
<evidence type="ECO:0000313" key="8">
    <source>
        <dbReference type="EMBL" id="RWX54792.1"/>
    </source>
</evidence>